<comment type="similarity">
    <text evidence="1">Belongs to the copper/topaquinone oxidase family.</text>
</comment>
<dbReference type="AlphaFoldDB" id="A0A6A6MLA1"/>
<dbReference type="PANTHER" id="PTHR10638">
    <property type="entry name" value="COPPER AMINE OXIDASE"/>
    <property type="match status" value="1"/>
</dbReference>
<dbReference type="InterPro" id="IPR015798">
    <property type="entry name" value="Cu_amine_oxidase_C"/>
</dbReference>
<proteinExistence type="inferred from homology"/>
<dbReference type="Proteomes" id="UP000467840">
    <property type="component" value="Chromosome 15"/>
</dbReference>
<evidence type="ECO:0000313" key="4">
    <source>
        <dbReference type="Proteomes" id="UP000467840"/>
    </source>
</evidence>
<dbReference type="SUPFAM" id="SSF49998">
    <property type="entry name" value="Amine oxidase catalytic domain"/>
    <property type="match status" value="1"/>
</dbReference>
<evidence type="ECO:0000259" key="2">
    <source>
        <dbReference type="Pfam" id="PF01179"/>
    </source>
</evidence>
<keyword evidence="4" id="KW-1185">Reference proteome</keyword>
<feature type="domain" description="Copper amine oxidase catalytic" evidence="2">
    <location>
        <begin position="121"/>
        <end position="174"/>
    </location>
</feature>
<dbReference type="GO" id="GO:0048038">
    <property type="term" value="F:quinone binding"/>
    <property type="evidence" value="ECO:0007669"/>
    <property type="project" value="InterPro"/>
</dbReference>
<evidence type="ECO:0000313" key="3">
    <source>
        <dbReference type="EMBL" id="KAF2313133.1"/>
    </source>
</evidence>
<name>A0A6A6MLA1_HEVBR</name>
<dbReference type="Gene3D" id="2.70.98.20">
    <property type="entry name" value="Copper amine oxidase, catalytic domain"/>
    <property type="match status" value="2"/>
</dbReference>
<dbReference type="EMBL" id="JAAGAX010000005">
    <property type="protein sequence ID" value="KAF2313133.1"/>
    <property type="molecule type" value="Genomic_DNA"/>
</dbReference>
<protein>
    <recommendedName>
        <fullName evidence="1">Amine oxidase</fullName>
        <ecNumber evidence="1">1.4.3.-</ecNumber>
    </recommendedName>
</protein>
<dbReference type="Pfam" id="PF01179">
    <property type="entry name" value="Cu_amine_oxid"/>
    <property type="match status" value="2"/>
</dbReference>
<dbReference type="GO" id="GO:0009308">
    <property type="term" value="P:amine metabolic process"/>
    <property type="evidence" value="ECO:0007669"/>
    <property type="project" value="UniProtKB-UniRule"/>
</dbReference>
<dbReference type="GO" id="GO:0005507">
    <property type="term" value="F:copper ion binding"/>
    <property type="evidence" value="ECO:0007669"/>
    <property type="project" value="InterPro"/>
</dbReference>
<keyword evidence="1" id="KW-0801">TPQ</keyword>
<keyword evidence="1" id="KW-0186">Copper</keyword>
<gene>
    <name evidence="3" type="ORF">GH714_009431</name>
</gene>
<reference evidence="3 4" key="1">
    <citation type="journal article" date="2020" name="Mol. Plant">
        <title>The Chromosome-Based Rubber Tree Genome Provides New Insights into Spurge Genome Evolution and Rubber Biosynthesis.</title>
        <authorList>
            <person name="Liu J."/>
            <person name="Shi C."/>
            <person name="Shi C.C."/>
            <person name="Li W."/>
            <person name="Zhang Q.J."/>
            <person name="Zhang Y."/>
            <person name="Li K."/>
            <person name="Lu H.F."/>
            <person name="Shi C."/>
            <person name="Zhu S.T."/>
            <person name="Xiao Z.Y."/>
            <person name="Nan H."/>
            <person name="Yue Y."/>
            <person name="Zhu X.G."/>
            <person name="Wu Y."/>
            <person name="Hong X.N."/>
            <person name="Fan G.Y."/>
            <person name="Tong Y."/>
            <person name="Zhang D."/>
            <person name="Mao C.L."/>
            <person name="Liu Y.L."/>
            <person name="Hao S.J."/>
            <person name="Liu W.Q."/>
            <person name="Lv M.Q."/>
            <person name="Zhang H.B."/>
            <person name="Liu Y."/>
            <person name="Hu-Tang G.R."/>
            <person name="Wang J.P."/>
            <person name="Wang J.H."/>
            <person name="Sun Y.H."/>
            <person name="Ni S.B."/>
            <person name="Chen W.B."/>
            <person name="Zhang X.C."/>
            <person name="Jiao Y.N."/>
            <person name="Eichler E.E."/>
            <person name="Li G.H."/>
            <person name="Liu X."/>
            <person name="Gao L.Z."/>
        </authorList>
    </citation>
    <scope>NUCLEOTIDE SEQUENCE [LARGE SCALE GENOMIC DNA]</scope>
    <source>
        <strain evidence="4">cv. GT1</strain>
        <tissue evidence="3">Leaf</tissue>
    </source>
</reference>
<feature type="domain" description="Copper amine oxidase catalytic" evidence="2">
    <location>
        <begin position="1"/>
        <end position="108"/>
    </location>
</feature>
<dbReference type="InterPro" id="IPR036460">
    <property type="entry name" value="Cu_amine_oxidase_C_sf"/>
</dbReference>
<dbReference type="PANTHER" id="PTHR10638:SF69">
    <property type="entry name" value="AMINE OXIDASE [COPPER-CONTAINING] GAMMA 1-RELATED"/>
    <property type="match status" value="1"/>
</dbReference>
<comment type="cofactor">
    <cofactor evidence="1">
        <name>Cu cation</name>
        <dbReference type="ChEBI" id="CHEBI:23378"/>
    </cofactor>
    <text evidence="1">Contains 1 topaquinone per subunit.</text>
</comment>
<comment type="PTM">
    <text evidence="1">Topaquinone (TPQ) is generated by copper-dependent autoxidation of a specific tyrosyl residue.</text>
</comment>
<comment type="caution">
    <text evidence="3">The sequence shown here is derived from an EMBL/GenBank/DDBJ whole genome shotgun (WGS) entry which is preliminary data.</text>
</comment>
<dbReference type="InterPro" id="IPR000269">
    <property type="entry name" value="Cu_amine_oxidase"/>
</dbReference>
<organism evidence="3 4">
    <name type="scientific">Hevea brasiliensis</name>
    <name type="common">Para rubber tree</name>
    <name type="synonym">Siphonia brasiliensis</name>
    <dbReference type="NCBI Taxonomy" id="3981"/>
    <lineage>
        <taxon>Eukaryota</taxon>
        <taxon>Viridiplantae</taxon>
        <taxon>Streptophyta</taxon>
        <taxon>Embryophyta</taxon>
        <taxon>Tracheophyta</taxon>
        <taxon>Spermatophyta</taxon>
        <taxon>Magnoliopsida</taxon>
        <taxon>eudicotyledons</taxon>
        <taxon>Gunneridae</taxon>
        <taxon>Pentapetalae</taxon>
        <taxon>rosids</taxon>
        <taxon>fabids</taxon>
        <taxon>Malpighiales</taxon>
        <taxon>Euphorbiaceae</taxon>
        <taxon>Crotonoideae</taxon>
        <taxon>Micrandreae</taxon>
        <taxon>Hevea</taxon>
    </lineage>
</organism>
<evidence type="ECO:0000256" key="1">
    <source>
        <dbReference type="RuleBase" id="RU000672"/>
    </source>
</evidence>
<dbReference type="GO" id="GO:0008131">
    <property type="term" value="F:primary methylamine oxidase activity"/>
    <property type="evidence" value="ECO:0007669"/>
    <property type="project" value="InterPro"/>
</dbReference>
<sequence length="246" mass="27701">MYKGFSSELFVPYMDPDENWYFKSYMDAGEFGLGATAMSLMPLNDCPRYAHYVDGVFVSSDGKPYVQPNMICVFERYAGDIGWRHSEIPVNGFEIKEARAKVTLVARMQHQDANGERTTYQNVYQIPNQEEMSSPLVSENVIGVVHDHFITYHLDMDIDDTNNTLVKVHLVKEETLPGIEILRIKTCVMVHHGIPSHSVPGGFPCNAIVSSSFDLKPVNFFESNPILRAAPFFEKDLPVCRPAASS</sequence>
<keyword evidence="1" id="KW-0560">Oxidoreductase</keyword>
<accession>A0A6A6MLA1</accession>
<dbReference type="EC" id="1.4.3.-" evidence="1"/>
<keyword evidence="1" id="KW-0479">Metal-binding</keyword>